<dbReference type="STRING" id="329046.A0A1Y2CDJ7"/>
<dbReference type="InterPro" id="IPR029052">
    <property type="entry name" value="Metallo-depent_PP-like"/>
</dbReference>
<evidence type="ECO:0000256" key="9">
    <source>
        <dbReference type="ARBA" id="ARBA00022833"/>
    </source>
</evidence>
<accession>A0A1Y2CDJ7</accession>
<feature type="domain" description="Calcineurin-like phosphoesterase" evidence="14">
    <location>
        <begin position="1"/>
        <end position="213"/>
    </location>
</feature>
<evidence type="ECO:0000256" key="11">
    <source>
        <dbReference type="ARBA" id="ARBA00023211"/>
    </source>
</evidence>
<proteinExistence type="inferred from homology"/>
<evidence type="ECO:0000256" key="10">
    <source>
        <dbReference type="ARBA" id="ARBA00023004"/>
    </source>
</evidence>
<comment type="cofactor">
    <cofactor evidence="2">
        <name>Zn(2+)</name>
        <dbReference type="ChEBI" id="CHEBI:29105"/>
    </cofactor>
</comment>
<comment type="subcellular location">
    <subcellularLocation>
        <location evidence="4">Nucleus</location>
    </subcellularLocation>
</comment>
<evidence type="ECO:0000313" key="16">
    <source>
        <dbReference type="EMBL" id="ORY44385.1"/>
    </source>
</evidence>
<comment type="similarity">
    <text evidence="5">Belongs to the lariat debranching enzyme family.</text>
</comment>
<keyword evidence="8" id="KW-0378">Hydrolase</keyword>
<protein>
    <submittedName>
        <fullName evidence="16">Uncharacterized protein</fullName>
    </submittedName>
</protein>
<name>A0A1Y2CDJ7_9FUNG</name>
<keyword evidence="10" id="KW-0408">Iron</keyword>
<evidence type="ECO:0000256" key="6">
    <source>
        <dbReference type="ARBA" id="ARBA00022664"/>
    </source>
</evidence>
<dbReference type="GO" id="GO:0005634">
    <property type="term" value="C:nucleus"/>
    <property type="evidence" value="ECO:0007669"/>
    <property type="project" value="UniProtKB-SubCell"/>
</dbReference>
<dbReference type="Pfam" id="PF00149">
    <property type="entry name" value="Metallophos"/>
    <property type="match status" value="1"/>
</dbReference>
<evidence type="ECO:0000256" key="1">
    <source>
        <dbReference type="ARBA" id="ARBA00001936"/>
    </source>
</evidence>
<evidence type="ECO:0000259" key="14">
    <source>
        <dbReference type="Pfam" id="PF00149"/>
    </source>
</evidence>
<evidence type="ECO:0000256" key="8">
    <source>
        <dbReference type="ARBA" id="ARBA00022801"/>
    </source>
</evidence>
<dbReference type="GO" id="GO:0000398">
    <property type="term" value="P:mRNA splicing, via spliceosome"/>
    <property type="evidence" value="ECO:0007669"/>
    <property type="project" value="TreeGrafter"/>
</dbReference>
<keyword evidence="9" id="KW-0862">Zinc</keyword>
<dbReference type="OrthoDB" id="407609at2759"/>
<evidence type="ECO:0000256" key="7">
    <source>
        <dbReference type="ARBA" id="ARBA00022723"/>
    </source>
</evidence>
<feature type="domain" description="Lariat debranching enzyme C-terminal" evidence="15">
    <location>
        <begin position="219"/>
        <end position="311"/>
    </location>
</feature>
<feature type="compositionally biased region" description="Basic and acidic residues" evidence="13">
    <location>
        <begin position="243"/>
        <end position="253"/>
    </location>
</feature>
<evidence type="ECO:0000256" key="4">
    <source>
        <dbReference type="ARBA" id="ARBA00004123"/>
    </source>
</evidence>
<keyword evidence="12" id="KW-0539">Nucleus</keyword>
<feature type="region of interest" description="Disordered" evidence="13">
    <location>
        <begin position="243"/>
        <end position="272"/>
    </location>
</feature>
<keyword evidence="6" id="KW-0507">mRNA processing</keyword>
<dbReference type="SUPFAM" id="SSF56300">
    <property type="entry name" value="Metallo-dependent phosphatases"/>
    <property type="match status" value="1"/>
</dbReference>
<dbReference type="EMBL" id="MCGO01000022">
    <property type="protein sequence ID" value="ORY44385.1"/>
    <property type="molecule type" value="Genomic_DNA"/>
</dbReference>
<comment type="caution">
    <text evidence="16">The sequence shown here is derived from an EMBL/GenBank/DDBJ whole genome shotgun (WGS) entry which is preliminary data.</text>
</comment>
<comment type="cofactor">
    <cofactor evidence="1">
        <name>Mn(2+)</name>
        <dbReference type="ChEBI" id="CHEBI:29035"/>
    </cofactor>
</comment>
<keyword evidence="17" id="KW-1185">Reference proteome</keyword>
<dbReference type="CDD" id="cd00844">
    <property type="entry name" value="MPP_Dbr1_N"/>
    <property type="match status" value="1"/>
</dbReference>
<dbReference type="PANTHER" id="PTHR12849:SF0">
    <property type="entry name" value="LARIAT DEBRANCHING ENZYME"/>
    <property type="match status" value="1"/>
</dbReference>
<dbReference type="GO" id="GO:0008419">
    <property type="term" value="F:RNA lariat debranching enzyme activity"/>
    <property type="evidence" value="ECO:0007669"/>
    <property type="project" value="UniProtKB-ARBA"/>
</dbReference>
<keyword evidence="11" id="KW-0464">Manganese</keyword>
<comment type="cofactor">
    <cofactor evidence="3">
        <name>Fe(2+)</name>
        <dbReference type="ChEBI" id="CHEBI:29033"/>
    </cofactor>
</comment>
<reference evidence="16 17" key="1">
    <citation type="submission" date="2016-07" db="EMBL/GenBank/DDBJ databases">
        <title>Pervasive Adenine N6-methylation of Active Genes in Fungi.</title>
        <authorList>
            <consortium name="DOE Joint Genome Institute"/>
            <person name="Mondo S.J."/>
            <person name="Dannebaum R.O."/>
            <person name="Kuo R.C."/>
            <person name="Labutti K."/>
            <person name="Haridas S."/>
            <person name="Kuo A."/>
            <person name="Salamov A."/>
            <person name="Ahrendt S.R."/>
            <person name="Lipzen A."/>
            <person name="Sullivan W."/>
            <person name="Andreopoulos W.B."/>
            <person name="Clum A."/>
            <person name="Lindquist E."/>
            <person name="Daum C."/>
            <person name="Ramamoorthy G.K."/>
            <person name="Gryganskyi A."/>
            <person name="Culley D."/>
            <person name="Magnuson J.K."/>
            <person name="James T.Y."/>
            <person name="O'Malley M.A."/>
            <person name="Stajich J.E."/>
            <person name="Spatafora J.W."/>
            <person name="Visel A."/>
            <person name="Grigoriev I.V."/>
        </authorList>
    </citation>
    <scope>NUCLEOTIDE SEQUENCE [LARGE SCALE GENOMIC DNA]</scope>
    <source>
        <strain evidence="16 17">JEL800</strain>
    </source>
</reference>
<evidence type="ECO:0000259" key="15">
    <source>
        <dbReference type="Pfam" id="PF05011"/>
    </source>
</evidence>
<dbReference type="InterPro" id="IPR004843">
    <property type="entry name" value="Calcineurin-like_PHP"/>
</dbReference>
<evidence type="ECO:0000256" key="3">
    <source>
        <dbReference type="ARBA" id="ARBA00001954"/>
    </source>
</evidence>
<evidence type="ECO:0000256" key="2">
    <source>
        <dbReference type="ARBA" id="ARBA00001947"/>
    </source>
</evidence>
<dbReference type="InterPro" id="IPR041816">
    <property type="entry name" value="Dbr1_N"/>
</dbReference>
<keyword evidence="7" id="KW-0479">Metal-binding</keyword>
<dbReference type="InterPro" id="IPR007708">
    <property type="entry name" value="DBR1_C"/>
</dbReference>
<dbReference type="AlphaFoldDB" id="A0A1Y2CDJ7"/>
<evidence type="ECO:0000256" key="13">
    <source>
        <dbReference type="SAM" id="MobiDB-lite"/>
    </source>
</evidence>
<sequence>MRVAIEGCCHGELDKIYQSIKQVEDKEGWKVDLLIICGDFQSIRNHGDLEQMAVPDKHKKLGNFHEYYSGKKTAPILTIFIGGNHEGSNYLWELYHGGWVAPNIYFMGFAGVLNVGGLRIGGMTGIFDARDYRKGFHEVLPYSRDHQRSIYHIRAYTEFRLSQITRPLDIFVSHDGHSFFEHEIVTNTLGSEVSERLLHLLKPRFWFSAHLHVKFAALFLALDKCMPRRDFLQILNITPLAEEGKSNDEKDGAEPEVQSTEVDAAAETNSDEKPVPRVIDISYDEEWLAIVRATDKYMSFDVNPKINYPLYEAAQEYVLKTLVATSN</sequence>
<dbReference type="GO" id="GO:0046872">
    <property type="term" value="F:metal ion binding"/>
    <property type="evidence" value="ECO:0007669"/>
    <property type="project" value="UniProtKB-KW"/>
</dbReference>
<evidence type="ECO:0000256" key="12">
    <source>
        <dbReference type="ARBA" id="ARBA00023242"/>
    </source>
</evidence>
<dbReference type="Pfam" id="PF05011">
    <property type="entry name" value="DBR1"/>
    <property type="match status" value="1"/>
</dbReference>
<dbReference type="Proteomes" id="UP000193642">
    <property type="component" value="Unassembled WGS sequence"/>
</dbReference>
<dbReference type="PANTHER" id="PTHR12849">
    <property type="entry name" value="RNA LARIAT DEBRANCHING ENZYME"/>
    <property type="match status" value="1"/>
</dbReference>
<gene>
    <name evidence="16" type="ORF">BCR33DRAFT_753782</name>
</gene>
<evidence type="ECO:0000256" key="5">
    <source>
        <dbReference type="ARBA" id="ARBA00006045"/>
    </source>
</evidence>
<evidence type="ECO:0000313" key="17">
    <source>
        <dbReference type="Proteomes" id="UP000193642"/>
    </source>
</evidence>
<organism evidence="16 17">
    <name type="scientific">Rhizoclosmatium globosum</name>
    <dbReference type="NCBI Taxonomy" id="329046"/>
    <lineage>
        <taxon>Eukaryota</taxon>
        <taxon>Fungi</taxon>
        <taxon>Fungi incertae sedis</taxon>
        <taxon>Chytridiomycota</taxon>
        <taxon>Chytridiomycota incertae sedis</taxon>
        <taxon>Chytridiomycetes</taxon>
        <taxon>Chytridiales</taxon>
        <taxon>Chytriomycetaceae</taxon>
        <taxon>Rhizoclosmatium</taxon>
    </lineage>
</organism>